<gene>
    <name evidence="3" type="ORF">SAMN04488509_102110</name>
</gene>
<evidence type="ECO:0000313" key="3">
    <source>
        <dbReference type="EMBL" id="SDD35035.1"/>
    </source>
</evidence>
<reference evidence="3 4" key="1">
    <citation type="submission" date="2016-10" db="EMBL/GenBank/DDBJ databases">
        <authorList>
            <person name="de Groot N.N."/>
        </authorList>
    </citation>
    <scope>NUCLEOTIDE SEQUENCE [LARGE SCALE GENOMIC DNA]</scope>
    <source>
        <strain evidence="3 4">DSM 16957</strain>
    </source>
</reference>
<feature type="region of interest" description="Disordered" evidence="1">
    <location>
        <begin position="47"/>
        <end position="107"/>
    </location>
</feature>
<evidence type="ECO:0000256" key="2">
    <source>
        <dbReference type="SAM" id="SignalP"/>
    </source>
</evidence>
<dbReference type="PROSITE" id="PS51257">
    <property type="entry name" value="PROKAR_LIPOPROTEIN"/>
    <property type="match status" value="1"/>
</dbReference>
<protein>
    <recommendedName>
        <fullName evidence="5">Secreted protein</fullName>
    </recommendedName>
</protein>
<feature type="signal peptide" evidence="2">
    <location>
        <begin position="1"/>
        <end position="19"/>
    </location>
</feature>
<dbReference type="AlphaFoldDB" id="A0A1G6U3A0"/>
<evidence type="ECO:0000313" key="4">
    <source>
        <dbReference type="Proteomes" id="UP000199603"/>
    </source>
</evidence>
<proteinExistence type="predicted"/>
<feature type="chain" id="PRO_5011700924" description="Secreted protein" evidence="2">
    <location>
        <begin position="20"/>
        <end position="180"/>
    </location>
</feature>
<keyword evidence="2" id="KW-0732">Signal</keyword>
<evidence type="ECO:0008006" key="5">
    <source>
        <dbReference type="Google" id="ProtNLM"/>
    </source>
</evidence>
<dbReference type="EMBL" id="FNAG01000002">
    <property type="protein sequence ID" value="SDD35035.1"/>
    <property type="molecule type" value="Genomic_DNA"/>
</dbReference>
<keyword evidence="4" id="KW-1185">Reference proteome</keyword>
<dbReference type="STRING" id="265719.SAMN04488509_102110"/>
<name>A0A1G6U3A0_9GAMM</name>
<organism evidence="3 4">
    <name type="scientific">Aquimonas voraii</name>
    <dbReference type="NCBI Taxonomy" id="265719"/>
    <lineage>
        <taxon>Bacteria</taxon>
        <taxon>Pseudomonadati</taxon>
        <taxon>Pseudomonadota</taxon>
        <taxon>Gammaproteobacteria</taxon>
        <taxon>Lysobacterales</taxon>
        <taxon>Lysobacteraceae</taxon>
        <taxon>Aquimonas</taxon>
    </lineage>
</organism>
<evidence type="ECO:0000256" key="1">
    <source>
        <dbReference type="SAM" id="MobiDB-lite"/>
    </source>
</evidence>
<sequence length="180" mass="18521">MRARALRSGLLLLAALALSGCLPIPEPPPEATAQSKVSAEVETWEVTFIDPPPPPPRRQEPAKPPFQFEDGRGPSGTCGTGSDAGCSAPVAEGGDLADKAMPAEPDRRCSTDADCVVKNVGNCCGYYPACVNAQAPTFPEQVKAACEAQGLSSICGFQDITACACIEGRCEAAPGGGELK</sequence>
<dbReference type="Proteomes" id="UP000199603">
    <property type="component" value="Unassembled WGS sequence"/>
</dbReference>
<accession>A0A1G6U3A0</accession>